<evidence type="ECO:0000313" key="2">
    <source>
        <dbReference type="EMBL" id="SVC22138.1"/>
    </source>
</evidence>
<reference evidence="2" key="1">
    <citation type="submission" date="2018-05" db="EMBL/GenBank/DDBJ databases">
        <authorList>
            <person name="Lanie J.A."/>
            <person name="Ng W.-L."/>
            <person name="Kazmierczak K.M."/>
            <person name="Andrzejewski T.M."/>
            <person name="Davidsen T.M."/>
            <person name="Wayne K.J."/>
            <person name="Tettelin H."/>
            <person name="Glass J.I."/>
            <person name="Rusch D."/>
            <person name="Podicherti R."/>
            <person name="Tsui H.-C.T."/>
            <person name="Winkler M.E."/>
        </authorList>
    </citation>
    <scope>NUCLEOTIDE SEQUENCE</scope>
</reference>
<feature type="compositionally biased region" description="Acidic residues" evidence="1">
    <location>
        <begin position="258"/>
        <end position="268"/>
    </location>
</feature>
<evidence type="ECO:0000256" key="1">
    <source>
        <dbReference type="SAM" id="MobiDB-lite"/>
    </source>
</evidence>
<proteinExistence type="predicted"/>
<protein>
    <submittedName>
        <fullName evidence="2">Uncharacterized protein</fullName>
    </submittedName>
</protein>
<organism evidence="2">
    <name type="scientific">marine metagenome</name>
    <dbReference type="NCBI Taxonomy" id="408172"/>
    <lineage>
        <taxon>unclassified sequences</taxon>
        <taxon>metagenomes</taxon>
        <taxon>ecological metagenomes</taxon>
    </lineage>
</organism>
<accession>A0A382KCP3</accession>
<dbReference type="AlphaFoldDB" id="A0A382KCP3"/>
<feature type="region of interest" description="Disordered" evidence="1">
    <location>
        <begin position="256"/>
        <end position="304"/>
    </location>
</feature>
<gene>
    <name evidence="2" type="ORF">METZ01_LOCUS274992</name>
</gene>
<feature type="non-terminal residue" evidence="2">
    <location>
        <position position="422"/>
    </location>
</feature>
<sequence>YEFGPFICAEVEVAPNSHLDAYIKTDEDGNPVTNDDGDTVWVAKVISDGIVSLGGEVSPDGKEIWGWQPLAYNMEGVPYADPVSNYIPTSNDLDRDGDGKPDSWPEGWYNELLKEFKWPGALRQGASNSDMESFFVVDDRTNKEFEYYPFPEDSTHKGLGIEIECRYYQWANPLAEDIIFLIYKVTNKSQKDLNEVMFGMWGDPHIGGPSNWQDDLSFFDQDINMVYCWDEDGQSDISGRQPGYFGYKFLESPGNPYDEIDNDSDGMVDESRSDEIDNDGDWDPEKHDVGVDGLPNTGDYGEGDGLPTAGDLFDIRQPGEPNYEWTDLDEADMVGLTGFSSPVFGGNNTISNDQYVFENFLTPGIFDSANANTAGDYIFIYSSGPIDLPAGEARRFSIALLVGQNYEDLTLNAVTAQSIYER</sequence>
<name>A0A382KCP3_9ZZZZ</name>
<feature type="non-terminal residue" evidence="2">
    <location>
        <position position="1"/>
    </location>
</feature>
<dbReference type="EMBL" id="UINC01079789">
    <property type="protein sequence ID" value="SVC22138.1"/>
    <property type="molecule type" value="Genomic_DNA"/>
</dbReference>